<sequence length="251" mass="28104">MPLNIAVRPEDLECVKRLMLNPCEILKLIPIVSDCTVTGDTIRLSLTDDLFKSTIVYTILERSPTKIALALEYLVEGEPKARMSELWMYIEERNLVIDYKLEAGFRVRSQASRNLDTSIQALRGVIPIVCSRVETHPAEALEEGMERAKGTGPAVAIKAAPQPKYKYDLSDTRFRARLVREAKSFKLLPTDVKLEEIIASELKTGAWLVLEAFPSGKKYTLVENGNVQGVYCEQECRGEPLTVIAYEIALG</sequence>
<proteinExistence type="predicted"/>
<evidence type="ECO:0000313" key="1">
    <source>
        <dbReference type="EMBL" id="HHP67613.1"/>
    </source>
</evidence>
<organism evidence="1">
    <name type="scientific">Thermogladius calderae</name>
    <dbReference type="NCBI Taxonomy" id="1200300"/>
    <lineage>
        <taxon>Archaea</taxon>
        <taxon>Thermoproteota</taxon>
        <taxon>Thermoprotei</taxon>
        <taxon>Desulfurococcales</taxon>
        <taxon>Desulfurococcaceae</taxon>
        <taxon>Thermogladius</taxon>
    </lineage>
</organism>
<protein>
    <submittedName>
        <fullName evidence="1">Uncharacterized protein</fullName>
    </submittedName>
</protein>
<accession>A0A7J3XYI0</accession>
<dbReference type="EMBL" id="DRYK01000030">
    <property type="protein sequence ID" value="HHP67613.1"/>
    <property type="molecule type" value="Genomic_DNA"/>
</dbReference>
<gene>
    <name evidence="1" type="ORF">ENM60_02310</name>
</gene>
<comment type="caution">
    <text evidence="1">The sequence shown here is derived from an EMBL/GenBank/DDBJ whole genome shotgun (WGS) entry which is preliminary data.</text>
</comment>
<reference evidence="1" key="1">
    <citation type="journal article" date="2020" name="mSystems">
        <title>Genome- and Community-Level Interaction Insights into Carbon Utilization and Element Cycling Functions of Hydrothermarchaeota in Hydrothermal Sediment.</title>
        <authorList>
            <person name="Zhou Z."/>
            <person name="Liu Y."/>
            <person name="Xu W."/>
            <person name="Pan J."/>
            <person name="Luo Z.H."/>
            <person name="Li M."/>
        </authorList>
    </citation>
    <scope>NUCLEOTIDE SEQUENCE [LARGE SCALE GENOMIC DNA]</scope>
    <source>
        <strain evidence="1">SpSt-110</strain>
    </source>
</reference>
<name>A0A7J3XYI0_9CREN</name>
<dbReference type="AlphaFoldDB" id="A0A7J3XYI0"/>